<dbReference type="Proteomes" id="UP000060487">
    <property type="component" value="Unassembled WGS sequence"/>
</dbReference>
<name>A0ABR5SGB7_9BACT</name>
<comment type="caution">
    <text evidence="1">The sequence shown here is derived from an EMBL/GenBank/DDBJ whole genome shotgun (WGS) entry which is preliminary data.</text>
</comment>
<evidence type="ECO:0000313" key="1">
    <source>
        <dbReference type="EMBL" id="KWT81141.1"/>
    </source>
</evidence>
<organism evidence="1 2">
    <name type="scientific">Candidatus Magnetominusculus xianensis</name>
    <dbReference type="NCBI Taxonomy" id="1748249"/>
    <lineage>
        <taxon>Bacteria</taxon>
        <taxon>Pseudomonadati</taxon>
        <taxon>Nitrospirota</taxon>
        <taxon>Nitrospiria</taxon>
        <taxon>Nitrospirales</taxon>
        <taxon>Nitrospiraceae</taxon>
        <taxon>Candidatus Magnetominusculus</taxon>
    </lineage>
</organism>
<accession>A0ABR5SGB7</accession>
<keyword evidence="2" id="KW-1185">Reference proteome</keyword>
<evidence type="ECO:0000313" key="2">
    <source>
        <dbReference type="Proteomes" id="UP000060487"/>
    </source>
</evidence>
<dbReference type="EMBL" id="LNQR01000101">
    <property type="protein sequence ID" value="KWT81141.1"/>
    <property type="molecule type" value="Genomic_DNA"/>
</dbReference>
<reference evidence="1 2" key="1">
    <citation type="submission" date="2015-11" db="EMBL/GenBank/DDBJ databases">
        <authorList>
            <person name="Lin W."/>
        </authorList>
    </citation>
    <scope>NUCLEOTIDE SEQUENCE [LARGE SCALE GENOMIC DNA]</scope>
    <source>
        <strain evidence="1 2">HCH-1</strain>
    </source>
</reference>
<protein>
    <submittedName>
        <fullName evidence="1">Uncharacterized protein</fullName>
    </submittedName>
</protein>
<gene>
    <name evidence="1" type="ORF">ASN18_2647</name>
</gene>
<proteinExistence type="predicted"/>
<sequence length="61" mass="7097">MFRVFTLCDTQLRTTFGGVAGMDWNVVMETARALRVELSEMFFRLLRAFEHVLVERLNGSK</sequence>